<feature type="region of interest" description="Disordered" evidence="1">
    <location>
        <begin position="93"/>
        <end position="115"/>
    </location>
</feature>
<sequence>MDPLPTMGMAYSMLLRIEKQRDVHTGTSQDGAMNVRFLNTGKQTMNEPGQRRRGKIDKRSKYCDHCKKNGHTRESCFKLTGYPDRYKNLLDQRRNTGGPANRANNVDTKGTSQGSVTAIGPDFSDIIRMEIRRAMQEHNHAQDHDTNLVDFEDFAVPLGCLSRITSVFCKTFRHRRLWQ</sequence>
<proteinExistence type="predicted"/>
<dbReference type="PANTHER" id="PTHR34222">
    <property type="entry name" value="GAG_PRE-INTEGRS DOMAIN-CONTAINING PROTEIN"/>
    <property type="match status" value="1"/>
</dbReference>
<organism evidence="2">
    <name type="scientific">Sesamum latifolium</name>
    <dbReference type="NCBI Taxonomy" id="2727402"/>
    <lineage>
        <taxon>Eukaryota</taxon>
        <taxon>Viridiplantae</taxon>
        <taxon>Streptophyta</taxon>
        <taxon>Embryophyta</taxon>
        <taxon>Tracheophyta</taxon>
        <taxon>Spermatophyta</taxon>
        <taxon>Magnoliopsida</taxon>
        <taxon>eudicotyledons</taxon>
        <taxon>Gunneridae</taxon>
        <taxon>Pentapetalae</taxon>
        <taxon>asterids</taxon>
        <taxon>lamiids</taxon>
        <taxon>Lamiales</taxon>
        <taxon>Pedaliaceae</taxon>
        <taxon>Sesamum</taxon>
    </lineage>
</organism>
<evidence type="ECO:0000256" key="1">
    <source>
        <dbReference type="SAM" id="MobiDB-lite"/>
    </source>
</evidence>
<dbReference type="AlphaFoldDB" id="A0AAW2XVS4"/>
<dbReference type="EMBL" id="JACGWN010000002">
    <property type="protein sequence ID" value="KAL0458218.1"/>
    <property type="molecule type" value="Genomic_DNA"/>
</dbReference>
<dbReference type="PANTHER" id="PTHR34222:SF99">
    <property type="entry name" value="PROTEIN, PUTATIVE-RELATED"/>
    <property type="match status" value="1"/>
</dbReference>
<reference evidence="2" key="1">
    <citation type="submission" date="2020-06" db="EMBL/GenBank/DDBJ databases">
        <authorList>
            <person name="Li T."/>
            <person name="Hu X."/>
            <person name="Zhang T."/>
            <person name="Song X."/>
            <person name="Zhang H."/>
            <person name="Dai N."/>
            <person name="Sheng W."/>
            <person name="Hou X."/>
            <person name="Wei L."/>
        </authorList>
    </citation>
    <scope>NUCLEOTIDE SEQUENCE</scope>
    <source>
        <strain evidence="2">KEN1</strain>
        <tissue evidence="2">Leaf</tissue>
    </source>
</reference>
<gene>
    <name evidence="2" type="ORF">Slati_0449000</name>
</gene>
<comment type="caution">
    <text evidence="2">The sequence shown here is derived from an EMBL/GenBank/DDBJ whole genome shotgun (WGS) entry which is preliminary data.</text>
</comment>
<feature type="compositionally biased region" description="Polar residues" evidence="1">
    <location>
        <begin position="102"/>
        <end position="115"/>
    </location>
</feature>
<protein>
    <recommendedName>
        <fullName evidence="3">Gag-pol polyprotein</fullName>
    </recommendedName>
</protein>
<evidence type="ECO:0000313" key="2">
    <source>
        <dbReference type="EMBL" id="KAL0458218.1"/>
    </source>
</evidence>
<evidence type="ECO:0008006" key="3">
    <source>
        <dbReference type="Google" id="ProtNLM"/>
    </source>
</evidence>
<name>A0AAW2XVS4_9LAMI</name>
<reference evidence="2" key="2">
    <citation type="journal article" date="2024" name="Plant">
        <title>Genomic evolution and insights into agronomic trait innovations of Sesamum species.</title>
        <authorList>
            <person name="Miao H."/>
            <person name="Wang L."/>
            <person name="Qu L."/>
            <person name="Liu H."/>
            <person name="Sun Y."/>
            <person name="Le M."/>
            <person name="Wang Q."/>
            <person name="Wei S."/>
            <person name="Zheng Y."/>
            <person name="Lin W."/>
            <person name="Duan Y."/>
            <person name="Cao H."/>
            <person name="Xiong S."/>
            <person name="Wang X."/>
            <person name="Wei L."/>
            <person name="Li C."/>
            <person name="Ma Q."/>
            <person name="Ju M."/>
            <person name="Zhao R."/>
            <person name="Li G."/>
            <person name="Mu C."/>
            <person name="Tian Q."/>
            <person name="Mei H."/>
            <person name="Zhang T."/>
            <person name="Gao T."/>
            <person name="Zhang H."/>
        </authorList>
    </citation>
    <scope>NUCLEOTIDE SEQUENCE</scope>
    <source>
        <strain evidence="2">KEN1</strain>
    </source>
</reference>
<accession>A0AAW2XVS4</accession>